<dbReference type="Gene3D" id="1.10.1200.10">
    <property type="entry name" value="ACP-like"/>
    <property type="match status" value="1"/>
</dbReference>
<dbReference type="PROSITE" id="PS50075">
    <property type="entry name" value="CARRIER"/>
    <property type="match status" value="1"/>
</dbReference>
<dbReference type="InterPro" id="IPR016187">
    <property type="entry name" value="CTDL_fold"/>
</dbReference>
<keyword evidence="3" id="KW-1185">Reference proteome</keyword>
<dbReference type="GO" id="GO:0004674">
    <property type="term" value="F:protein serine/threonine kinase activity"/>
    <property type="evidence" value="ECO:0007669"/>
    <property type="project" value="UniProtKB-EC"/>
</dbReference>
<dbReference type="Gene3D" id="3.90.1580.10">
    <property type="entry name" value="paralog of FGE (formylglycine-generating enzyme)"/>
    <property type="match status" value="1"/>
</dbReference>
<name>A0A518CRH3_9PLAN</name>
<feature type="domain" description="Carrier" evidence="1">
    <location>
        <begin position="10"/>
        <end position="95"/>
    </location>
</feature>
<keyword evidence="2" id="KW-0418">Kinase</keyword>
<gene>
    <name evidence="2" type="primary">pkn1_5</name>
    <name evidence="2" type="ORF">Pla110_35660</name>
</gene>
<dbReference type="OrthoDB" id="9812426at2"/>
<dbReference type="InterPro" id="IPR042095">
    <property type="entry name" value="SUMF_sf"/>
</dbReference>
<dbReference type="InterPro" id="IPR005532">
    <property type="entry name" value="SUMF_dom"/>
</dbReference>
<dbReference type="InterPro" id="IPR051043">
    <property type="entry name" value="Sulfatase_Mod_Factor_Kinase"/>
</dbReference>
<dbReference type="SUPFAM" id="SSF56436">
    <property type="entry name" value="C-type lectin-like"/>
    <property type="match status" value="1"/>
</dbReference>
<dbReference type="EMBL" id="CP036281">
    <property type="protein sequence ID" value="QDU81815.1"/>
    <property type="molecule type" value="Genomic_DNA"/>
</dbReference>
<sequence length="432" mass="48743">MPITDPVSLSEVENSICEVLSEKFDVPRDKARPQSRLLKDLHFDSLEATELFLEVEDRFGVTIPQSEHMNGACSAVFNRSDFRIADLAEIVYLQQGSGKPVRRTSWRGHQSVPQLEINNPFCQLSGRWESEGDGRLLEKIKTDQQFLQYRRRSDGMRCVLVPVARVEVGTDSPGYDSDVRPPHGVKLDAFLIDVETVSTTAYCRFLNSIGCVDQQVLLDWFVLADEDDRIEQQLIEQNNQEWRPIAGCEHLPMILVSWYGANAYSLWANGHPWNDYRSEGETPGKSFLPTEAQWEYAARGPDFKEYPWGNEAPTAERMRFSQHVPAATYTAVTIPMEPVNSSNGMSPFGLHHMAGNVWEWCRDWYSPDFYSTPEATLQNPVNSVGTGVRSERGGSWVGPADLCRSSHRRGRAPEAKGRCLGFRCISDMSAIG</sequence>
<dbReference type="Pfam" id="PF00550">
    <property type="entry name" value="PP-binding"/>
    <property type="match status" value="1"/>
</dbReference>
<dbReference type="InterPro" id="IPR036736">
    <property type="entry name" value="ACP-like_sf"/>
</dbReference>
<dbReference type="SUPFAM" id="SSF47336">
    <property type="entry name" value="ACP-like"/>
    <property type="match status" value="1"/>
</dbReference>
<protein>
    <submittedName>
        <fullName evidence="2">Serine/threonine-protein kinase pkn1</fullName>
        <ecNumber evidence="2">2.7.11.1</ecNumber>
    </submittedName>
</protein>
<reference evidence="2 3" key="1">
    <citation type="submission" date="2019-02" db="EMBL/GenBank/DDBJ databases">
        <title>Deep-cultivation of Planctomycetes and their phenomic and genomic characterization uncovers novel biology.</title>
        <authorList>
            <person name="Wiegand S."/>
            <person name="Jogler M."/>
            <person name="Boedeker C."/>
            <person name="Pinto D."/>
            <person name="Vollmers J."/>
            <person name="Rivas-Marin E."/>
            <person name="Kohn T."/>
            <person name="Peeters S.H."/>
            <person name="Heuer A."/>
            <person name="Rast P."/>
            <person name="Oberbeckmann S."/>
            <person name="Bunk B."/>
            <person name="Jeske O."/>
            <person name="Meyerdierks A."/>
            <person name="Storesund J.E."/>
            <person name="Kallscheuer N."/>
            <person name="Luecker S."/>
            <person name="Lage O.M."/>
            <person name="Pohl T."/>
            <person name="Merkel B.J."/>
            <person name="Hornburger P."/>
            <person name="Mueller R.-W."/>
            <person name="Bruemmer F."/>
            <person name="Labrenz M."/>
            <person name="Spormann A.M."/>
            <person name="Op den Camp H."/>
            <person name="Overmann J."/>
            <person name="Amann R."/>
            <person name="Jetten M.S.M."/>
            <person name="Mascher T."/>
            <person name="Medema M.H."/>
            <person name="Devos D.P."/>
            <person name="Kaster A.-K."/>
            <person name="Ovreas L."/>
            <person name="Rohde M."/>
            <person name="Galperin M.Y."/>
            <person name="Jogler C."/>
        </authorList>
    </citation>
    <scope>NUCLEOTIDE SEQUENCE [LARGE SCALE GENOMIC DNA]</scope>
    <source>
        <strain evidence="2 3">Pla110</strain>
    </source>
</reference>
<dbReference type="RefSeq" id="WP_144997476.1">
    <property type="nucleotide sequence ID" value="NZ_CP036281.1"/>
</dbReference>
<dbReference type="EC" id="2.7.11.1" evidence="2"/>
<dbReference type="GO" id="GO:0120147">
    <property type="term" value="F:formylglycine-generating oxidase activity"/>
    <property type="evidence" value="ECO:0007669"/>
    <property type="project" value="TreeGrafter"/>
</dbReference>
<dbReference type="Pfam" id="PF03781">
    <property type="entry name" value="FGE-sulfatase"/>
    <property type="match status" value="1"/>
</dbReference>
<dbReference type="KEGG" id="plon:Pla110_35660"/>
<evidence type="ECO:0000313" key="3">
    <source>
        <dbReference type="Proteomes" id="UP000317178"/>
    </source>
</evidence>
<organism evidence="2 3">
    <name type="scientific">Polystyrenella longa</name>
    <dbReference type="NCBI Taxonomy" id="2528007"/>
    <lineage>
        <taxon>Bacteria</taxon>
        <taxon>Pseudomonadati</taxon>
        <taxon>Planctomycetota</taxon>
        <taxon>Planctomycetia</taxon>
        <taxon>Planctomycetales</taxon>
        <taxon>Planctomycetaceae</taxon>
        <taxon>Polystyrenella</taxon>
    </lineage>
</organism>
<dbReference type="PANTHER" id="PTHR23150:SF19">
    <property type="entry name" value="FORMYLGLYCINE-GENERATING ENZYME"/>
    <property type="match status" value="1"/>
</dbReference>
<dbReference type="Proteomes" id="UP000317178">
    <property type="component" value="Chromosome"/>
</dbReference>
<evidence type="ECO:0000259" key="1">
    <source>
        <dbReference type="PROSITE" id="PS50075"/>
    </source>
</evidence>
<accession>A0A518CRH3</accession>
<evidence type="ECO:0000313" key="2">
    <source>
        <dbReference type="EMBL" id="QDU81815.1"/>
    </source>
</evidence>
<dbReference type="AlphaFoldDB" id="A0A518CRH3"/>
<dbReference type="InterPro" id="IPR009081">
    <property type="entry name" value="PP-bd_ACP"/>
</dbReference>
<keyword evidence="2" id="KW-0808">Transferase</keyword>
<dbReference type="PANTHER" id="PTHR23150">
    <property type="entry name" value="SULFATASE MODIFYING FACTOR 1, 2"/>
    <property type="match status" value="1"/>
</dbReference>
<proteinExistence type="predicted"/>